<dbReference type="GO" id="GO:0004497">
    <property type="term" value="F:monooxygenase activity"/>
    <property type="evidence" value="ECO:0007669"/>
    <property type="project" value="UniProtKB-KW"/>
</dbReference>
<name>A0A1H4V7E6_TSUTY</name>
<evidence type="ECO:0000256" key="7">
    <source>
        <dbReference type="ARBA" id="ARBA00023033"/>
    </source>
</evidence>
<dbReference type="PRINTS" id="PR00359">
    <property type="entry name" value="BP450"/>
</dbReference>
<dbReference type="EMBL" id="FNSA01000003">
    <property type="protein sequence ID" value="SEC77009.1"/>
    <property type="molecule type" value="Genomic_DNA"/>
</dbReference>
<keyword evidence="4 8" id="KW-0479">Metal-binding</keyword>
<dbReference type="PANTHER" id="PTHR46696">
    <property type="entry name" value="P450, PUTATIVE (EUROFUNG)-RELATED"/>
    <property type="match status" value="1"/>
</dbReference>
<dbReference type="PRINTS" id="PR00385">
    <property type="entry name" value="P450"/>
</dbReference>
<gene>
    <name evidence="9" type="ORF">SAMN04489793_3168</name>
</gene>
<dbReference type="AlphaFoldDB" id="A0A1H4V7E6"/>
<dbReference type="InterPro" id="IPR017972">
    <property type="entry name" value="Cyt_P450_CS"/>
</dbReference>
<organism evidence="9 10">
    <name type="scientific">Tsukamurella tyrosinosolvens</name>
    <dbReference type="NCBI Taxonomy" id="57704"/>
    <lineage>
        <taxon>Bacteria</taxon>
        <taxon>Bacillati</taxon>
        <taxon>Actinomycetota</taxon>
        <taxon>Actinomycetes</taxon>
        <taxon>Mycobacteriales</taxon>
        <taxon>Tsukamurellaceae</taxon>
        <taxon>Tsukamurella</taxon>
    </lineage>
</organism>
<evidence type="ECO:0000256" key="2">
    <source>
        <dbReference type="ARBA" id="ARBA00010617"/>
    </source>
</evidence>
<dbReference type="PROSITE" id="PS00086">
    <property type="entry name" value="CYTOCHROME_P450"/>
    <property type="match status" value="1"/>
</dbReference>
<dbReference type="FunFam" id="1.10.630.10:FF:000018">
    <property type="entry name" value="Cytochrome P450 monooxygenase"/>
    <property type="match status" value="1"/>
</dbReference>
<evidence type="ECO:0000256" key="8">
    <source>
        <dbReference type="RuleBase" id="RU000461"/>
    </source>
</evidence>
<evidence type="ECO:0000256" key="3">
    <source>
        <dbReference type="ARBA" id="ARBA00022617"/>
    </source>
</evidence>
<dbReference type="STRING" id="57704.SAMN04489793_3168"/>
<evidence type="ECO:0000313" key="10">
    <source>
        <dbReference type="Proteomes" id="UP000182241"/>
    </source>
</evidence>
<dbReference type="InterPro" id="IPR036396">
    <property type="entry name" value="Cyt_P450_sf"/>
</dbReference>
<evidence type="ECO:0000256" key="4">
    <source>
        <dbReference type="ARBA" id="ARBA00022723"/>
    </source>
</evidence>
<dbReference type="Proteomes" id="UP000182241">
    <property type="component" value="Unassembled WGS sequence"/>
</dbReference>
<dbReference type="InterPro" id="IPR001128">
    <property type="entry name" value="Cyt_P450"/>
</dbReference>
<evidence type="ECO:0000256" key="1">
    <source>
        <dbReference type="ARBA" id="ARBA00001971"/>
    </source>
</evidence>
<keyword evidence="6 8" id="KW-0408">Iron</keyword>
<evidence type="ECO:0000313" key="9">
    <source>
        <dbReference type="EMBL" id="SEC77009.1"/>
    </source>
</evidence>
<keyword evidence="3 8" id="KW-0349">Heme</keyword>
<comment type="cofactor">
    <cofactor evidence="1">
        <name>heme</name>
        <dbReference type="ChEBI" id="CHEBI:30413"/>
    </cofactor>
</comment>
<dbReference type="PANTHER" id="PTHR46696:SF1">
    <property type="entry name" value="CYTOCHROME P450 YJIB-RELATED"/>
    <property type="match status" value="1"/>
</dbReference>
<dbReference type="Pfam" id="PF00067">
    <property type="entry name" value="p450"/>
    <property type="match status" value="1"/>
</dbReference>
<accession>A0A1H4V7E6</accession>
<dbReference type="GO" id="GO:0005506">
    <property type="term" value="F:iron ion binding"/>
    <property type="evidence" value="ECO:0007669"/>
    <property type="project" value="InterPro"/>
</dbReference>
<dbReference type="InterPro" id="IPR002397">
    <property type="entry name" value="Cyt_P450_B"/>
</dbReference>
<dbReference type="SUPFAM" id="SSF48264">
    <property type="entry name" value="Cytochrome P450"/>
    <property type="match status" value="1"/>
</dbReference>
<keyword evidence="10" id="KW-1185">Reference proteome</keyword>
<sequence>MNVRFGEIHQNASSTRREVDIVEESGQTPARIVTVRLNDEYFTNPHAVVAGLLRQGPIHRFESGNGTAGWFIVGHRAGQSVLADSRFEKSRSSMTAGGGRAAGGLRGLLRRLQRWASGVTVSHMLSVDGADHTRLRHVAAGPFTQKAVRGLTPEIVRRAEALVDALDVTRPADVVSKLAFPLPMSVICGILGLPDKHAARLGRASEVLGDVLVAERSELRAATGTFLRLLVPPLLLGVILGQGDGLLRQLAQAVRRREISFFEAVSTATLLVIAGHETTSSLIAHAALRVVDSPELRRKITAGDVAALDSLIEETARLDPPLPVTTLRYTSEAVELEGVTIAAGDWVMVSLLGANLDPARVTEPAQFDAGRHPNPHMSFGYGIHYCVGSHLARAEARAAITALLTRYPDIALDVDRADLEWRRSVVFRQVRQLPVTLGRPTGRPRSGQAA</sequence>
<keyword evidence="5 8" id="KW-0560">Oxidoreductase</keyword>
<dbReference type="Gene3D" id="1.10.630.10">
    <property type="entry name" value="Cytochrome P450"/>
    <property type="match status" value="1"/>
</dbReference>
<evidence type="ECO:0000256" key="5">
    <source>
        <dbReference type="ARBA" id="ARBA00023002"/>
    </source>
</evidence>
<dbReference type="GO" id="GO:0020037">
    <property type="term" value="F:heme binding"/>
    <property type="evidence" value="ECO:0007669"/>
    <property type="project" value="InterPro"/>
</dbReference>
<protein>
    <submittedName>
        <fullName evidence="9">Cytochrome P450</fullName>
    </submittedName>
</protein>
<reference evidence="10" key="1">
    <citation type="submission" date="2016-10" db="EMBL/GenBank/DDBJ databases">
        <authorList>
            <person name="Varghese N."/>
            <person name="Submissions S."/>
        </authorList>
    </citation>
    <scope>NUCLEOTIDE SEQUENCE [LARGE SCALE GENOMIC DNA]</scope>
    <source>
        <strain evidence="10">DSM 44234</strain>
    </source>
</reference>
<proteinExistence type="inferred from homology"/>
<keyword evidence="7 8" id="KW-0503">Monooxygenase</keyword>
<evidence type="ECO:0000256" key="6">
    <source>
        <dbReference type="ARBA" id="ARBA00023004"/>
    </source>
</evidence>
<dbReference type="GO" id="GO:0016705">
    <property type="term" value="F:oxidoreductase activity, acting on paired donors, with incorporation or reduction of molecular oxygen"/>
    <property type="evidence" value="ECO:0007669"/>
    <property type="project" value="InterPro"/>
</dbReference>
<comment type="similarity">
    <text evidence="2 8">Belongs to the cytochrome P450 family.</text>
</comment>